<keyword evidence="3" id="KW-1185">Reference proteome</keyword>
<name>A0A1M6TK61_9BACT</name>
<keyword evidence="1" id="KW-0472">Membrane</keyword>
<reference evidence="3" key="1">
    <citation type="submission" date="2016-11" db="EMBL/GenBank/DDBJ databases">
        <authorList>
            <person name="Varghese N."/>
            <person name="Submissions S."/>
        </authorList>
    </citation>
    <scope>NUCLEOTIDE SEQUENCE [LARGE SCALE GENOMIC DNA]</scope>
    <source>
        <strain evidence="3">DSM 16219</strain>
    </source>
</reference>
<keyword evidence="1" id="KW-0812">Transmembrane</keyword>
<proteinExistence type="predicted"/>
<sequence length="76" mass="9114">MTTWMIFLIVMMVVTVMMMAMEMEEMEEMEEMTMMAIRIPRREHHDKQGAMQCEKIIHQRVGVRIHKLDQEIIGSM</sequence>
<feature type="transmembrane region" description="Helical" evidence="1">
    <location>
        <begin position="6"/>
        <end position="23"/>
    </location>
</feature>
<dbReference type="Proteomes" id="UP000183994">
    <property type="component" value="Unassembled WGS sequence"/>
</dbReference>
<accession>A0A1M6TK61</accession>
<gene>
    <name evidence="2" type="ORF">SAMN02745216_03706</name>
</gene>
<protein>
    <submittedName>
        <fullName evidence="2">Uncharacterized protein</fullName>
    </submittedName>
</protein>
<keyword evidence="1" id="KW-1133">Transmembrane helix</keyword>
<organism evidence="2 3">
    <name type="scientific">Desulfatibacillum alkenivorans DSM 16219</name>
    <dbReference type="NCBI Taxonomy" id="1121393"/>
    <lineage>
        <taxon>Bacteria</taxon>
        <taxon>Pseudomonadati</taxon>
        <taxon>Thermodesulfobacteriota</taxon>
        <taxon>Desulfobacteria</taxon>
        <taxon>Desulfobacterales</taxon>
        <taxon>Desulfatibacillaceae</taxon>
        <taxon>Desulfatibacillum</taxon>
    </lineage>
</organism>
<dbReference type="AlphaFoldDB" id="A0A1M6TK61"/>
<evidence type="ECO:0000313" key="2">
    <source>
        <dbReference type="EMBL" id="SHK57365.1"/>
    </source>
</evidence>
<dbReference type="EMBL" id="FQZU01000027">
    <property type="protein sequence ID" value="SHK57365.1"/>
    <property type="molecule type" value="Genomic_DNA"/>
</dbReference>
<evidence type="ECO:0000313" key="3">
    <source>
        <dbReference type="Proteomes" id="UP000183994"/>
    </source>
</evidence>
<evidence type="ECO:0000256" key="1">
    <source>
        <dbReference type="SAM" id="Phobius"/>
    </source>
</evidence>